<evidence type="ECO:0000313" key="2">
    <source>
        <dbReference type="EMBL" id="AVK76439.1"/>
    </source>
</evidence>
<dbReference type="KEGG" id="vg:36843152"/>
<protein>
    <recommendedName>
        <fullName evidence="3">F-box incomplete domain containing protein</fullName>
    </recommendedName>
</protein>
<feature type="region of interest" description="Disordered" evidence="1">
    <location>
        <begin position="536"/>
        <end position="578"/>
    </location>
</feature>
<organism evidence="2">
    <name type="scientific">Pandoravirus neocaledonia</name>
    <dbReference type="NCBI Taxonomy" id="2107708"/>
    <lineage>
        <taxon>Viruses</taxon>
        <taxon>Pandoravirus</taxon>
    </lineage>
</organism>
<sequence length="578" mass="62008">MDVDVTSAQCGPATDDTPPSVAYLTAMPPEILAKITAAIERPSDLWALRCASTLFVSVSPADLAVRWGAQRMHRLLASGAPVEIIIAAIALRARTLSISAIVDAVNGKRFDVIALVLSSLLTAGGCEQQDSDDGVPPPVITHANNRSIGNSTVEATVLAASHGLTAIVRHLIRTSRTARKELRYGDRLAYTAAVAQCLDTLIYAHDMQVYDNPHCTCTSRVGDAAWKSARPDMIEWMAETGCQGFVSFTADRAAYAIRKGHTDMLRFMEAHDLRTVCRDNEREIGHAVYRAARKGALDVLTMVAQLDLCPTITPVLVGATVHGDDSVMRWTLDGAGPCIARWGEPDRLAVRAAAASAVTVDEVKTLDLLVTRYAKDVDIGLLMWCAITNDSIEAVKWLETRLIVPFDWNGALPFVVCTQAARVLRHAVEHHRVSIGALTVAIGSSDQGGPMLDLFCSACTHEQLQQAVDIMGAVSFRNYVPAVQGIRKRVPTICVAHVVASEAHAHAASPVAQNHETVTACECPRCLSLRADTATTAPTEAAVQEPPRKRARLDGVAESANADDHPLLPGDAPPALDD</sequence>
<name>A0A2U7UD93_9VIRU</name>
<dbReference type="InterPro" id="IPR052050">
    <property type="entry name" value="SecEffector_AnkRepeat"/>
</dbReference>
<gene>
    <name evidence="2" type="ORF">pneo_cds_832</name>
</gene>
<feature type="compositionally biased region" description="Low complexity" evidence="1">
    <location>
        <begin position="567"/>
        <end position="578"/>
    </location>
</feature>
<dbReference type="PANTHER" id="PTHR46586:SF3">
    <property type="entry name" value="ANKYRIN REPEAT-CONTAINING PROTEIN"/>
    <property type="match status" value="1"/>
</dbReference>
<dbReference type="PANTHER" id="PTHR46586">
    <property type="entry name" value="ANKYRIN REPEAT-CONTAINING PROTEIN"/>
    <property type="match status" value="1"/>
</dbReference>
<reference evidence="2" key="1">
    <citation type="journal article" date="2018" name="Nat. Commun.">
        <title>Diversity and evolution of the emerging Pandoraviridae family.</title>
        <authorList>
            <person name="Legendre M."/>
            <person name="Fabre E."/>
            <person name="Poirot O."/>
            <person name="Jeudy S."/>
            <person name="Lartigue A."/>
            <person name="Alempic J.M."/>
            <person name="Beucher L."/>
            <person name="Philippe N."/>
            <person name="Bertaux L."/>
            <person name="Christo-Foroux E."/>
            <person name="Labadie K."/>
            <person name="Coute Y."/>
            <person name="Abergel C."/>
            <person name="Claverie J.M."/>
        </authorList>
    </citation>
    <scope>NUCLEOTIDE SEQUENCE [LARGE SCALE GENOMIC DNA]</scope>
    <source>
        <strain evidence="2">Neocaledonia</strain>
    </source>
</reference>
<dbReference type="GeneID" id="36843152"/>
<evidence type="ECO:0000256" key="1">
    <source>
        <dbReference type="SAM" id="MobiDB-lite"/>
    </source>
</evidence>
<feature type="compositionally biased region" description="Basic and acidic residues" evidence="1">
    <location>
        <begin position="546"/>
        <end position="555"/>
    </location>
</feature>
<dbReference type="Gene3D" id="1.25.40.20">
    <property type="entry name" value="Ankyrin repeat-containing domain"/>
    <property type="match status" value="1"/>
</dbReference>
<accession>A0A2U7UD93</accession>
<proteinExistence type="predicted"/>
<dbReference type="InterPro" id="IPR036770">
    <property type="entry name" value="Ankyrin_rpt-contain_sf"/>
</dbReference>
<dbReference type="Proteomes" id="UP000249287">
    <property type="component" value="Segment"/>
</dbReference>
<evidence type="ECO:0008006" key="3">
    <source>
        <dbReference type="Google" id="ProtNLM"/>
    </source>
</evidence>
<dbReference type="RefSeq" id="YP_009482442.1">
    <property type="nucleotide sequence ID" value="NC_037666.1"/>
</dbReference>
<dbReference type="EMBL" id="MG011690">
    <property type="protein sequence ID" value="AVK76439.1"/>
    <property type="molecule type" value="Genomic_DNA"/>
</dbReference>